<accession>A0ABW6WAL1</accession>
<sequence>MSPSPLVRRLTPAVAGLATVAGVWIAAGGTASAGTISGNLYRDPNTAVARWVAANPNDSRTAVIRDKIASQPASRWLSNFNLSTVQADVSSYVNGANAAGQIPQLTVYGIPNRDCGGASAGGAPDLSQYQTWIGNIARGLGGRTVLIMLEPDSIALQTCLSASDISARDQALHTATQTLKAGNANAKVYLDAGHSTWNSASDQAGRLVAAGVADADGFYTNVSNFNPTNSEASYGRSILSALSGRGVNGKHQVIDTSRNGGASGDWCGDDNTDRRIGAYPTTATGDANVDAYLWVKPPGEADGCKYTAGSFQPDLAYSLASSAPNPPTTPPTTTPTTPPTTTPTTPPTTPPTTSPTTPPTTPPTTVPVGGCSATYQTASSWQGGFQGLVTVKAGSSAIAGWTVTWPLPSGQSITQLWGGELVSGSPTVTVRNASWNGSLAPNATAQFGFLANGTASTPTITCTSR</sequence>
<comment type="similarity">
    <text evidence="1">Belongs to the glycosyl hydrolase family 6.</text>
</comment>
<dbReference type="InterPro" id="IPR016288">
    <property type="entry name" value="Beta_cellobiohydrolase"/>
</dbReference>
<dbReference type="RefSeq" id="WP_051115190.1">
    <property type="nucleotide sequence ID" value="NZ_JBIAZU010000002.1"/>
</dbReference>
<name>A0ABW6WAL1_9ACTN</name>
<keyword evidence="1" id="KW-0136">Cellulose degradation</keyword>
<dbReference type="EC" id="3.2.1.-" evidence="1"/>
<dbReference type="PROSITE" id="PS51173">
    <property type="entry name" value="CBM2"/>
    <property type="match status" value="1"/>
</dbReference>
<dbReference type="Pfam" id="PF00553">
    <property type="entry name" value="CBM_2"/>
    <property type="match status" value="1"/>
</dbReference>
<dbReference type="Pfam" id="PF01341">
    <property type="entry name" value="Glyco_hydro_6"/>
    <property type="match status" value="1"/>
</dbReference>
<keyword evidence="1" id="KW-0624">Polysaccharide degradation</keyword>
<keyword evidence="1" id="KW-0326">Glycosidase</keyword>
<gene>
    <name evidence="4" type="ORF">ACFY35_12965</name>
</gene>
<reference evidence="4 5" key="1">
    <citation type="submission" date="2024-10" db="EMBL/GenBank/DDBJ databases">
        <title>The Natural Products Discovery Center: Release of the First 8490 Sequenced Strains for Exploring Actinobacteria Biosynthetic Diversity.</title>
        <authorList>
            <person name="Kalkreuter E."/>
            <person name="Kautsar S.A."/>
            <person name="Yang D."/>
            <person name="Bader C.D."/>
            <person name="Teijaro C.N."/>
            <person name="Fluegel L."/>
            <person name="Davis C.M."/>
            <person name="Simpson J.R."/>
            <person name="Lauterbach L."/>
            <person name="Steele A.D."/>
            <person name="Gui C."/>
            <person name="Meng S."/>
            <person name="Li G."/>
            <person name="Viehrig K."/>
            <person name="Ye F."/>
            <person name="Su P."/>
            <person name="Kiefer A.F."/>
            <person name="Nichols A."/>
            <person name="Cepeda A.J."/>
            <person name="Yan W."/>
            <person name="Fan B."/>
            <person name="Jiang Y."/>
            <person name="Adhikari A."/>
            <person name="Zheng C.-J."/>
            <person name="Schuster L."/>
            <person name="Cowan T.M."/>
            <person name="Smanski M.J."/>
            <person name="Chevrette M.G."/>
            <person name="De Carvalho L.P.S."/>
            <person name="Shen B."/>
        </authorList>
    </citation>
    <scope>NUCLEOTIDE SEQUENCE [LARGE SCALE GENOMIC DNA]</scope>
    <source>
        <strain evidence="4 5">NPDC000087</strain>
    </source>
</reference>
<feature type="compositionally biased region" description="Pro residues" evidence="2">
    <location>
        <begin position="324"/>
        <end position="365"/>
    </location>
</feature>
<evidence type="ECO:0000256" key="2">
    <source>
        <dbReference type="SAM" id="MobiDB-lite"/>
    </source>
</evidence>
<keyword evidence="1 4" id="KW-0378">Hydrolase</keyword>
<dbReference type="InterPro" id="IPR008965">
    <property type="entry name" value="CBM2/CBM3_carb-bd_dom_sf"/>
</dbReference>
<organism evidence="4 5">
    <name type="scientific">Paractinoplanes globisporus</name>
    <dbReference type="NCBI Taxonomy" id="113565"/>
    <lineage>
        <taxon>Bacteria</taxon>
        <taxon>Bacillati</taxon>
        <taxon>Actinomycetota</taxon>
        <taxon>Actinomycetes</taxon>
        <taxon>Micromonosporales</taxon>
        <taxon>Micromonosporaceae</taxon>
        <taxon>Paractinoplanes</taxon>
    </lineage>
</organism>
<protein>
    <recommendedName>
        <fullName evidence="1">Glucanase</fullName>
        <ecNumber evidence="1">3.2.1.-</ecNumber>
    </recommendedName>
</protein>
<dbReference type="InterPro" id="IPR001919">
    <property type="entry name" value="CBD2"/>
</dbReference>
<dbReference type="SUPFAM" id="SSF51989">
    <property type="entry name" value="Glycosyl hydrolases family 6, cellulases"/>
    <property type="match status" value="1"/>
</dbReference>
<dbReference type="InterPro" id="IPR012291">
    <property type="entry name" value="CBM2_carb-bd_dom_sf"/>
</dbReference>
<dbReference type="InterPro" id="IPR036434">
    <property type="entry name" value="Beta_cellobiohydrolase_sf"/>
</dbReference>
<keyword evidence="1" id="KW-0119">Carbohydrate metabolism</keyword>
<evidence type="ECO:0000313" key="5">
    <source>
        <dbReference type="Proteomes" id="UP001602245"/>
    </source>
</evidence>
<proteinExistence type="inferred from homology"/>
<dbReference type="SUPFAM" id="SSF49384">
    <property type="entry name" value="Carbohydrate-binding domain"/>
    <property type="match status" value="1"/>
</dbReference>
<evidence type="ECO:0000256" key="1">
    <source>
        <dbReference type="RuleBase" id="RU361186"/>
    </source>
</evidence>
<dbReference type="Gene3D" id="2.60.40.290">
    <property type="match status" value="1"/>
</dbReference>
<dbReference type="Proteomes" id="UP001602245">
    <property type="component" value="Unassembled WGS sequence"/>
</dbReference>
<feature type="domain" description="CBM2" evidence="3">
    <location>
        <begin position="364"/>
        <end position="465"/>
    </location>
</feature>
<dbReference type="GO" id="GO:0016787">
    <property type="term" value="F:hydrolase activity"/>
    <property type="evidence" value="ECO:0007669"/>
    <property type="project" value="UniProtKB-KW"/>
</dbReference>
<feature type="region of interest" description="Disordered" evidence="2">
    <location>
        <begin position="317"/>
        <end position="366"/>
    </location>
</feature>
<dbReference type="PANTHER" id="PTHR34876:SF4">
    <property type="entry name" value="1,4-BETA-D-GLUCAN CELLOBIOHYDROLASE C-RELATED"/>
    <property type="match status" value="1"/>
</dbReference>
<dbReference type="EMBL" id="JBIAZU010000002">
    <property type="protein sequence ID" value="MFF5290351.1"/>
    <property type="molecule type" value="Genomic_DNA"/>
</dbReference>
<dbReference type="PRINTS" id="PR00733">
    <property type="entry name" value="GLHYDRLASE6"/>
</dbReference>
<evidence type="ECO:0000313" key="4">
    <source>
        <dbReference type="EMBL" id="MFF5290351.1"/>
    </source>
</evidence>
<evidence type="ECO:0000259" key="3">
    <source>
        <dbReference type="PROSITE" id="PS51173"/>
    </source>
</evidence>
<keyword evidence="5" id="KW-1185">Reference proteome</keyword>
<comment type="caution">
    <text evidence="4">The sequence shown here is derived from an EMBL/GenBank/DDBJ whole genome shotgun (WGS) entry which is preliminary data.</text>
</comment>
<dbReference type="SMART" id="SM00637">
    <property type="entry name" value="CBD_II"/>
    <property type="match status" value="1"/>
</dbReference>
<dbReference type="PANTHER" id="PTHR34876">
    <property type="match status" value="1"/>
</dbReference>
<dbReference type="Gene3D" id="3.20.20.40">
    <property type="entry name" value="1, 4-beta cellobiohydrolase"/>
    <property type="match status" value="1"/>
</dbReference>